<keyword evidence="3" id="KW-0378">Hydrolase</keyword>
<sequence>MPDASPSALTLAAQLRASDDEALRGLLTSRRVDATGIRDFFDLAEALLTPESVRATLAGLDRFALAALAAVAQRSGGAGLEGAALIEGESAVEGEAGDDAIARALDLALVERHGGDFSVPDPVRSALADLAAHGLTLDALRAPHPPIPLAPVNSAERDAAERLAIERATGVVVALTELLWELARQPARPLARGGIALPDAKRLAEAAAVPIERIELLRRLALAGALVERTAAGWAPSTEAHDWLRASGPERWARLAGTWLDSQSPATRKGLRERARQAWRIGTLAHLRWLYPAADKPTRTRLAHDAELADALGFSGGGMLTRPAAALALEGAQAAARALESAFPAPIEGVYVQHDLTVIAPGPLRPDLEAELRAIADVVAPGIAATYRVNRESVTRALAAGGSADSIRATLERLSLTGVPQPLAYLVDETARRYGSVRVGETSEQREGHRAALAYVRSDDAALLAAIEVDQSLVALRLQRTGTHRLLSRAAPAAVYWALSDARYPVAFERDEELVEPPVRPERHRGSAVEPTHPTPSGN</sequence>
<proteinExistence type="predicted"/>
<dbReference type="InterPro" id="IPR032830">
    <property type="entry name" value="XPB/Ssl2_N"/>
</dbReference>
<keyword evidence="4" id="KW-1185">Reference proteome</keyword>
<keyword evidence="3" id="KW-0547">Nucleotide-binding</keyword>
<name>A0AAW6T9M6_9MICO</name>
<feature type="domain" description="Helicase XPB/Ssl2 N-terminal" evidence="2">
    <location>
        <begin position="350"/>
        <end position="481"/>
    </location>
</feature>
<feature type="region of interest" description="Disordered" evidence="1">
    <location>
        <begin position="511"/>
        <end position="539"/>
    </location>
</feature>
<dbReference type="RefSeq" id="WP_281488547.1">
    <property type="nucleotide sequence ID" value="NZ_JASATX010000002.1"/>
</dbReference>
<dbReference type="AlphaFoldDB" id="A0AAW6T9M6"/>
<dbReference type="Proteomes" id="UP001321506">
    <property type="component" value="Unassembled WGS sequence"/>
</dbReference>
<keyword evidence="3" id="KW-0067">ATP-binding</keyword>
<dbReference type="GO" id="GO:0004386">
    <property type="term" value="F:helicase activity"/>
    <property type="evidence" value="ECO:0007669"/>
    <property type="project" value="UniProtKB-KW"/>
</dbReference>
<protein>
    <submittedName>
        <fullName evidence="3">Helicase-associated domain-containing protein</fullName>
    </submittedName>
</protein>
<organism evidence="3 4">
    <name type="scientific">Ruicaihuangia caeni</name>
    <dbReference type="NCBI Taxonomy" id="3042517"/>
    <lineage>
        <taxon>Bacteria</taxon>
        <taxon>Bacillati</taxon>
        <taxon>Actinomycetota</taxon>
        <taxon>Actinomycetes</taxon>
        <taxon>Micrococcales</taxon>
        <taxon>Microbacteriaceae</taxon>
        <taxon>Ruicaihuangia</taxon>
    </lineage>
</organism>
<reference evidence="3 4" key="1">
    <citation type="submission" date="2023-04" db="EMBL/GenBank/DDBJ databases">
        <title>Klugiella caeni sp. nov. isolated from the sludge of biochemical tank.</title>
        <authorList>
            <person name="Geng K."/>
        </authorList>
    </citation>
    <scope>NUCLEOTIDE SEQUENCE [LARGE SCALE GENOMIC DNA]</scope>
    <source>
        <strain evidence="3 4">YN-L-19</strain>
    </source>
</reference>
<gene>
    <name evidence="3" type="ORF">QF206_07300</name>
</gene>
<accession>A0AAW6T9M6</accession>
<keyword evidence="3" id="KW-0347">Helicase</keyword>
<dbReference type="Pfam" id="PF13625">
    <property type="entry name" value="Helicase_C_3"/>
    <property type="match status" value="1"/>
</dbReference>
<comment type="caution">
    <text evidence="3">The sequence shown here is derived from an EMBL/GenBank/DDBJ whole genome shotgun (WGS) entry which is preliminary data.</text>
</comment>
<evidence type="ECO:0000256" key="1">
    <source>
        <dbReference type="SAM" id="MobiDB-lite"/>
    </source>
</evidence>
<evidence type="ECO:0000313" key="3">
    <source>
        <dbReference type="EMBL" id="MDI2098770.1"/>
    </source>
</evidence>
<dbReference type="EMBL" id="JASATX010000002">
    <property type="protein sequence ID" value="MDI2098770.1"/>
    <property type="molecule type" value="Genomic_DNA"/>
</dbReference>
<evidence type="ECO:0000259" key="2">
    <source>
        <dbReference type="Pfam" id="PF13625"/>
    </source>
</evidence>
<evidence type="ECO:0000313" key="4">
    <source>
        <dbReference type="Proteomes" id="UP001321506"/>
    </source>
</evidence>